<reference evidence="6 7" key="1">
    <citation type="submission" date="2019-07" db="EMBL/GenBank/DDBJ databases">
        <title>Whole genome shotgun sequence of Clostridium butyricum NBRC 3858.</title>
        <authorList>
            <person name="Hosoyama A."/>
            <person name="Uohara A."/>
            <person name="Ohji S."/>
            <person name="Ichikawa N."/>
        </authorList>
    </citation>
    <scope>NUCLEOTIDE SEQUENCE [LARGE SCALE GENOMIC DNA]</scope>
    <source>
        <strain evidence="6 7">NBRC 3858</strain>
    </source>
</reference>
<dbReference type="PANTHER" id="PTHR39181:SF1">
    <property type="entry name" value="TYROSINE-PROTEIN PHOSPHATASE YWQE"/>
    <property type="match status" value="1"/>
</dbReference>
<dbReference type="Gene3D" id="3.20.20.140">
    <property type="entry name" value="Metal-dependent hydrolases"/>
    <property type="match status" value="1"/>
</dbReference>
<organism evidence="6 7">
    <name type="scientific">Clostridium butyricum</name>
    <dbReference type="NCBI Taxonomy" id="1492"/>
    <lineage>
        <taxon>Bacteria</taxon>
        <taxon>Bacillati</taxon>
        <taxon>Bacillota</taxon>
        <taxon>Clostridia</taxon>
        <taxon>Eubacteriales</taxon>
        <taxon>Clostridiaceae</taxon>
        <taxon>Clostridium</taxon>
    </lineage>
</organism>
<dbReference type="PIRSF" id="PIRSF016557">
    <property type="entry name" value="Caps_synth_CpsB"/>
    <property type="match status" value="1"/>
</dbReference>
<comment type="caution">
    <text evidence="6">The sequence shown here is derived from an EMBL/GenBank/DDBJ whole genome shotgun (WGS) entry which is preliminary data.</text>
</comment>
<comment type="catalytic activity">
    <reaction evidence="5">
        <text>O-phospho-L-tyrosyl-[protein] + H2O = L-tyrosyl-[protein] + phosphate</text>
        <dbReference type="Rhea" id="RHEA:10684"/>
        <dbReference type="Rhea" id="RHEA-COMP:10136"/>
        <dbReference type="Rhea" id="RHEA-COMP:20101"/>
        <dbReference type="ChEBI" id="CHEBI:15377"/>
        <dbReference type="ChEBI" id="CHEBI:43474"/>
        <dbReference type="ChEBI" id="CHEBI:46858"/>
        <dbReference type="ChEBI" id="CHEBI:61978"/>
        <dbReference type="EC" id="3.1.3.48"/>
    </reaction>
</comment>
<dbReference type="Pfam" id="PF19567">
    <property type="entry name" value="CpsB_CapC"/>
    <property type="match status" value="1"/>
</dbReference>
<proteinExistence type="inferred from homology"/>
<dbReference type="SUPFAM" id="SSF89550">
    <property type="entry name" value="PHP domain-like"/>
    <property type="match status" value="1"/>
</dbReference>
<dbReference type="RefSeq" id="WP_146868219.1">
    <property type="nucleotide sequence ID" value="NZ_BKBC01000014.1"/>
</dbReference>
<comment type="similarity">
    <text evidence="1">Belongs to the metallo-dependent hydrolases superfamily. CpsB/CapC family.</text>
</comment>
<evidence type="ECO:0000256" key="5">
    <source>
        <dbReference type="ARBA" id="ARBA00051722"/>
    </source>
</evidence>
<protein>
    <recommendedName>
        <fullName evidence="2">protein-tyrosine-phosphatase</fullName>
        <ecNumber evidence="2">3.1.3.48</ecNumber>
    </recommendedName>
</protein>
<name>A0A512TLM0_CLOBU</name>
<dbReference type="AlphaFoldDB" id="A0A512TLM0"/>
<keyword evidence="4" id="KW-0904">Protein phosphatase</keyword>
<evidence type="ECO:0000256" key="1">
    <source>
        <dbReference type="ARBA" id="ARBA00005750"/>
    </source>
</evidence>
<evidence type="ECO:0000256" key="4">
    <source>
        <dbReference type="ARBA" id="ARBA00022912"/>
    </source>
</evidence>
<dbReference type="EMBL" id="BKBC01000014">
    <property type="protein sequence ID" value="GEQ20898.1"/>
    <property type="molecule type" value="Genomic_DNA"/>
</dbReference>
<dbReference type="InterPro" id="IPR016195">
    <property type="entry name" value="Pol/histidinol_Pase-like"/>
</dbReference>
<dbReference type="PANTHER" id="PTHR39181">
    <property type="entry name" value="TYROSINE-PROTEIN PHOSPHATASE YWQE"/>
    <property type="match status" value="1"/>
</dbReference>
<dbReference type="Proteomes" id="UP000321089">
    <property type="component" value="Unassembled WGS sequence"/>
</dbReference>
<gene>
    <name evidence="6" type="ORF">CBU02nite_14040</name>
</gene>
<evidence type="ECO:0000313" key="7">
    <source>
        <dbReference type="Proteomes" id="UP000321089"/>
    </source>
</evidence>
<sequence>MIDIHSHIIPGIDDGARSMEMTIEMLKTAEQSGVKQVFATPHYLLEYGEAKIDEVKGHVAEINKILQEENIDIRVYSGQEVYFTENIVTDYIDGNIGTLNDSRYMLIEFDMRKFESSIFDHLYELQVKGITPIIAHVERYKYIMQTPELINRFIGEGYLFQLNSGSIEGKFGVEVQKTAKMLLKNGVYNFIGSDAHNISASRGMDLKGALSLIDIDNLKKFEESSQLLIDNKNIDFTGNLIKKKNFLFSIFKR</sequence>
<dbReference type="GO" id="GO:0004725">
    <property type="term" value="F:protein tyrosine phosphatase activity"/>
    <property type="evidence" value="ECO:0007669"/>
    <property type="project" value="UniProtKB-EC"/>
</dbReference>
<keyword evidence="3" id="KW-0378">Hydrolase</keyword>
<dbReference type="InterPro" id="IPR016667">
    <property type="entry name" value="Caps_polysacc_synth_CpsB/CapC"/>
</dbReference>
<accession>A0A512TLM0</accession>
<evidence type="ECO:0000256" key="3">
    <source>
        <dbReference type="ARBA" id="ARBA00022801"/>
    </source>
</evidence>
<evidence type="ECO:0000313" key="6">
    <source>
        <dbReference type="EMBL" id="GEQ20898.1"/>
    </source>
</evidence>
<evidence type="ECO:0000256" key="2">
    <source>
        <dbReference type="ARBA" id="ARBA00013064"/>
    </source>
</evidence>
<dbReference type="EC" id="3.1.3.48" evidence="2"/>
<dbReference type="GO" id="GO:0030145">
    <property type="term" value="F:manganese ion binding"/>
    <property type="evidence" value="ECO:0007669"/>
    <property type="project" value="InterPro"/>
</dbReference>